<dbReference type="InterPro" id="IPR036770">
    <property type="entry name" value="Ankyrin_rpt-contain_sf"/>
</dbReference>
<protein>
    <submittedName>
        <fullName evidence="4">Ankyrin repeat protein</fullName>
    </submittedName>
</protein>
<feature type="repeat" description="ANK" evidence="3">
    <location>
        <begin position="514"/>
        <end position="546"/>
    </location>
</feature>
<keyword evidence="5" id="KW-1185">Reference proteome</keyword>
<dbReference type="SMART" id="SM00248">
    <property type="entry name" value="ANK"/>
    <property type="match status" value="12"/>
</dbReference>
<dbReference type="PROSITE" id="PS50088">
    <property type="entry name" value="ANK_REPEAT"/>
    <property type="match status" value="4"/>
</dbReference>
<accession>A0A8H6MY78</accession>
<proteinExistence type="predicted"/>
<name>A0A8H6MY78_9PEZI</name>
<evidence type="ECO:0000313" key="5">
    <source>
        <dbReference type="Proteomes" id="UP000639643"/>
    </source>
</evidence>
<dbReference type="OrthoDB" id="4850615at2759"/>
<dbReference type="EMBL" id="WIGM01000782">
    <property type="protein sequence ID" value="KAF6812596.1"/>
    <property type="molecule type" value="Genomic_DNA"/>
</dbReference>
<comment type="caution">
    <text evidence="4">The sequence shown here is derived from an EMBL/GenBank/DDBJ whole genome shotgun (WGS) entry which is preliminary data.</text>
</comment>
<feature type="repeat" description="ANK" evidence="3">
    <location>
        <begin position="547"/>
        <end position="579"/>
    </location>
</feature>
<dbReference type="AlphaFoldDB" id="A0A8H6MY78"/>
<dbReference type="Pfam" id="PF12796">
    <property type="entry name" value="Ank_2"/>
    <property type="match status" value="2"/>
</dbReference>
<evidence type="ECO:0000256" key="3">
    <source>
        <dbReference type="PROSITE-ProRule" id="PRU00023"/>
    </source>
</evidence>
<organism evidence="4 5">
    <name type="scientific">Colletotrichum musicola</name>
    <dbReference type="NCBI Taxonomy" id="2175873"/>
    <lineage>
        <taxon>Eukaryota</taxon>
        <taxon>Fungi</taxon>
        <taxon>Dikarya</taxon>
        <taxon>Ascomycota</taxon>
        <taxon>Pezizomycotina</taxon>
        <taxon>Sordariomycetes</taxon>
        <taxon>Hypocreomycetidae</taxon>
        <taxon>Glomerellales</taxon>
        <taxon>Glomerellaceae</taxon>
        <taxon>Colletotrichum</taxon>
        <taxon>Colletotrichum orchidearum species complex</taxon>
    </lineage>
</organism>
<evidence type="ECO:0000256" key="2">
    <source>
        <dbReference type="ARBA" id="ARBA00023043"/>
    </source>
</evidence>
<dbReference type="InterPro" id="IPR002110">
    <property type="entry name" value="Ankyrin_rpt"/>
</dbReference>
<evidence type="ECO:0000256" key="1">
    <source>
        <dbReference type="ARBA" id="ARBA00022737"/>
    </source>
</evidence>
<dbReference type="SUPFAM" id="SSF48403">
    <property type="entry name" value="Ankyrin repeat"/>
    <property type="match status" value="2"/>
</dbReference>
<dbReference type="Proteomes" id="UP000639643">
    <property type="component" value="Unassembled WGS sequence"/>
</dbReference>
<gene>
    <name evidence="4" type="ORF">CMUS01_13017</name>
</gene>
<feature type="repeat" description="ANK" evidence="3">
    <location>
        <begin position="580"/>
        <end position="602"/>
    </location>
</feature>
<reference evidence="4" key="1">
    <citation type="journal article" date="2020" name="Phytopathology">
        <title>Genome Sequence Resources of Colletotrichum truncatum, C. plurivorum, C. musicola, and C. sojae: Four Species Pathogenic to Soybean (Glycine max).</title>
        <authorList>
            <person name="Rogerio F."/>
            <person name="Boufleur T.R."/>
            <person name="Ciampi-Guillardi M."/>
            <person name="Sukno S.A."/>
            <person name="Thon M.R."/>
            <person name="Massola Junior N.S."/>
            <person name="Baroncelli R."/>
        </authorList>
    </citation>
    <scope>NUCLEOTIDE SEQUENCE</scope>
    <source>
        <strain evidence="4">LFN0074</strain>
    </source>
</reference>
<feature type="repeat" description="ANK" evidence="3">
    <location>
        <begin position="315"/>
        <end position="347"/>
    </location>
</feature>
<dbReference type="PROSITE" id="PS50297">
    <property type="entry name" value="ANK_REP_REGION"/>
    <property type="match status" value="4"/>
</dbReference>
<dbReference type="PANTHER" id="PTHR24198:SF165">
    <property type="entry name" value="ANKYRIN REPEAT-CONTAINING PROTEIN-RELATED"/>
    <property type="match status" value="1"/>
</dbReference>
<sequence>MASVDCVNVLKRRFPVSQRQNKDFRTPLEALLCKTILKGIAAPRERLVIALIPNDAIFDGSEEISLWTSALHIFERVVSPNASEVCQRLLSILIGQKVHEIYESNYQRSALLPLAEKVTTNMVEVSEIVSPLEVACLPEVQIRDAVFEQLLTSADPSKTVQAGEDYGPIHFTAGFTKNGSASMNKLRRLLHSGFDCNEHLSARYGLPLAHHIAMGSLRTAVHLLEFGADPWSRGSYPFDAALMAVRCNHSLMLEKIAAINFLPAGWDQTWVAQDVKNRTISGNALHLAAMNGDVACLKFYLDQRLLTNLEVWNRTLQTPLHYAARYGHLSAIQFLHDRKGNIDAQNQAGQTPLDLAVLAQKYRAIDPLTNLGAKRNAYRPFVESKVFVLFAGYWTMEREFLSEPLKPCRHGHSHALEEAAAMTPCNTVLAEPTRRFFEEGGDILGEEKTPFQVAIDAGNIDAIRMMISVMKDIIQYASPETPPNITAGIREHRQSGLSVPSLTSILNREAQSSPYSTALHDAASRNQTEVVMTLAQHGSEIDKVDGNGSTALHISAMKGFGGIVKYLLGNGANPDLMDSQGWTPLMLASYHGRWELAQLLLESSKFPMMANLAGETVLHLMAMAEKDNDAVVPAQLCLLRKLMDRGGDLHLLDADGVSVAHLLMVRQNSAYLLYLLNLNSNAVQIHQLAVSSRYLFNYQIKRLLRFAWSLLRIRSSSGTRELERLIDCKVDGTHSLFCLAACSGQVEAMSRFLALSSDILEHRCQKHGTALKAALFYGREEAVRCLIRHGAAIPHDLLVASTRDLSALGPVPFSNLLRWMLVGRHTERVMISNNEWQLGNKLRDWSGPVAAEVPLRWDLRKSRNESILEYAQRRQRFLLEFRGKVVKVVKLVERL</sequence>
<keyword evidence="1" id="KW-0677">Repeat</keyword>
<dbReference type="Gene3D" id="1.25.40.20">
    <property type="entry name" value="Ankyrin repeat-containing domain"/>
    <property type="match status" value="4"/>
</dbReference>
<dbReference type="PANTHER" id="PTHR24198">
    <property type="entry name" value="ANKYRIN REPEAT AND PROTEIN KINASE DOMAIN-CONTAINING PROTEIN"/>
    <property type="match status" value="1"/>
</dbReference>
<keyword evidence="2 3" id="KW-0040">ANK repeat</keyword>
<evidence type="ECO:0000313" key="4">
    <source>
        <dbReference type="EMBL" id="KAF6812596.1"/>
    </source>
</evidence>